<comment type="caution">
    <text evidence="1">The sequence shown here is derived from an EMBL/GenBank/DDBJ whole genome shotgun (WGS) entry which is preliminary data.</text>
</comment>
<reference evidence="2" key="1">
    <citation type="submission" date="2018-09" db="EMBL/GenBank/DDBJ databases">
        <authorList>
            <person name="Kim I."/>
        </authorList>
    </citation>
    <scope>NUCLEOTIDE SEQUENCE [LARGE SCALE GENOMIC DNA]</scope>
    <source>
        <strain evidence="2">DD4a</strain>
    </source>
</reference>
<evidence type="ECO:0000313" key="1">
    <source>
        <dbReference type="EMBL" id="RIX30206.1"/>
    </source>
</evidence>
<dbReference type="Proteomes" id="UP000265742">
    <property type="component" value="Unassembled WGS sequence"/>
</dbReference>
<keyword evidence="2" id="KW-1185">Reference proteome</keyword>
<sequence>MLVVRAGRQAAGAPDLTQGTLRVRAEVHTGVEQALIGLTRSLALVGSPGDAAYGQMYLRQVGDEALEVGSRSEIRRGFRAMIVARRGRSATHLDYSILRLPGDDSLHAAVLQFELLLIEAIRRLDSDADVRLVGRALRDLDRTERTPLGEPGESMR</sequence>
<evidence type="ECO:0000313" key="2">
    <source>
        <dbReference type="Proteomes" id="UP000265742"/>
    </source>
</evidence>
<gene>
    <name evidence="1" type="ORF">D1781_01790</name>
</gene>
<organism evidence="1 2">
    <name type="scientific">Amnibacterium setariae</name>
    <dbReference type="NCBI Taxonomy" id="2306585"/>
    <lineage>
        <taxon>Bacteria</taxon>
        <taxon>Bacillati</taxon>
        <taxon>Actinomycetota</taxon>
        <taxon>Actinomycetes</taxon>
        <taxon>Micrococcales</taxon>
        <taxon>Microbacteriaceae</taxon>
        <taxon>Amnibacterium</taxon>
    </lineage>
</organism>
<dbReference type="RefSeq" id="WP_119480570.1">
    <property type="nucleotide sequence ID" value="NZ_QXTG01000001.1"/>
</dbReference>
<dbReference type="EMBL" id="QXTG01000001">
    <property type="protein sequence ID" value="RIX30206.1"/>
    <property type="molecule type" value="Genomic_DNA"/>
</dbReference>
<dbReference type="AlphaFoldDB" id="A0A3A1UA43"/>
<dbReference type="OrthoDB" id="9837063at2"/>
<proteinExistence type="predicted"/>
<protein>
    <submittedName>
        <fullName evidence="1">Uncharacterized protein</fullName>
    </submittedName>
</protein>
<accession>A0A3A1UA43</accession>
<name>A0A3A1UA43_9MICO</name>